<organism evidence="2 3">
    <name type="scientific">Candidatus Scalindua rubra</name>
    <dbReference type="NCBI Taxonomy" id="1872076"/>
    <lineage>
        <taxon>Bacteria</taxon>
        <taxon>Pseudomonadati</taxon>
        <taxon>Planctomycetota</taxon>
        <taxon>Candidatus Brocadiia</taxon>
        <taxon>Candidatus Brocadiales</taxon>
        <taxon>Candidatus Scalinduaceae</taxon>
        <taxon>Candidatus Scalindua</taxon>
    </lineage>
</organism>
<dbReference type="InterPro" id="IPR015182">
    <property type="entry name" value="QH-AmDH_asu_heme-bd_dom"/>
</dbReference>
<reference evidence="2 3" key="1">
    <citation type="submission" date="2016-07" db="EMBL/GenBank/DDBJ databases">
        <title>Draft genome of Scalindua rubra, obtained from a brine-seawater interface in the Red Sea, sheds light on salt adaptation in anammox bacteria.</title>
        <authorList>
            <person name="Speth D.R."/>
            <person name="Lagkouvardos I."/>
            <person name="Wang Y."/>
            <person name="Qian P.-Y."/>
            <person name="Dutilh B.E."/>
            <person name="Jetten M.S."/>
        </authorList>
    </citation>
    <scope>NUCLEOTIDE SEQUENCE [LARGE SCALE GENOMIC DNA]</scope>
    <source>
        <strain evidence="2">BSI-1</strain>
    </source>
</reference>
<protein>
    <submittedName>
        <fullName evidence="2">Putative heme protein</fullName>
    </submittedName>
</protein>
<sequence>MGDEGKISIGIRKLVLGFFPRIVLRENVKIITSPYDARLIITREEPLMEKPSTRDKVENLLSRRCTQCHTVDYILDKPEEWTNEDWLHVLHRMQSKGPALLSKDEVEAVSKYLALQRKEIRAYEMKEPEQLKMLKQTYLLKETDVKLFEKNKCVKCHTIDRILVMHRARPWSKERWTNIIKGMKEKDPEIMAEIDVEGVVNFLYELKKSQIRKGEVK</sequence>
<dbReference type="SUPFAM" id="SSF46626">
    <property type="entry name" value="Cytochrome c"/>
    <property type="match status" value="1"/>
</dbReference>
<comment type="caution">
    <text evidence="2">The sequence shown here is derived from an EMBL/GenBank/DDBJ whole genome shotgun (WGS) entry which is preliminary data.</text>
</comment>
<dbReference type="Gene3D" id="1.10.760.10">
    <property type="entry name" value="Cytochrome c-like domain"/>
    <property type="match status" value="2"/>
</dbReference>
<dbReference type="InterPro" id="IPR036909">
    <property type="entry name" value="Cyt_c-like_dom_sf"/>
</dbReference>
<dbReference type="GO" id="GO:0009055">
    <property type="term" value="F:electron transfer activity"/>
    <property type="evidence" value="ECO:0007669"/>
    <property type="project" value="InterPro"/>
</dbReference>
<feature type="domain" description="Quinohemoprotein amine dehydrogenase alpha subunit haem binding" evidence="1">
    <location>
        <begin position="57"/>
        <end position="169"/>
    </location>
</feature>
<evidence type="ECO:0000313" key="2">
    <source>
        <dbReference type="EMBL" id="ODS31412.1"/>
    </source>
</evidence>
<accession>A0A1E3X759</accession>
<dbReference type="Pfam" id="PF09098">
    <property type="entry name" value="Dehyd-heme_bind"/>
    <property type="match status" value="1"/>
</dbReference>
<proteinExistence type="predicted"/>
<dbReference type="Proteomes" id="UP000094056">
    <property type="component" value="Unassembled WGS sequence"/>
</dbReference>
<evidence type="ECO:0000259" key="1">
    <source>
        <dbReference type="Pfam" id="PF09098"/>
    </source>
</evidence>
<name>A0A1E3X759_9BACT</name>
<dbReference type="EMBL" id="MAYW01000119">
    <property type="protein sequence ID" value="ODS31412.1"/>
    <property type="molecule type" value="Genomic_DNA"/>
</dbReference>
<dbReference type="AlphaFoldDB" id="A0A1E3X759"/>
<dbReference type="GO" id="GO:0020037">
    <property type="term" value="F:heme binding"/>
    <property type="evidence" value="ECO:0007669"/>
    <property type="project" value="InterPro"/>
</dbReference>
<evidence type="ECO:0000313" key="3">
    <source>
        <dbReference type="Proteomes" id="UP000094056"/>
    </source>
</evidence>
<gene>
    <name evidence="2" type="ORF">SCARUB_03458</name>
</gene>